<feature type="domain" description="Cyclic nucleotide-binding" evidence="1">
    <location>
        <begin position="11"/>
        <end position="123"/>
    </location>
</feature>
<accession>A0A1S9PKF0</accession>
<evidence type="ECO:0000313" key="2">
    <source>
        <dbReference type="EMBL" id="OOQ61427.1"/>
    </source>
</evidence>
<dbReference type="InterPro" id="IPR000595">
    <property type="entry name" value="cNMP-bd_dom"/>
</dbReference>
<dbReference type="Gene3D" id="2.60.120.10">
    <property type="entry name" value="Jelly Rolls"/>
    <property type="match status" value="1"/>
</dbReference>
<dbReference type="CDD" id="cd00038">
    <property type="entry name" value="CAP_ED"/>
    <property type="match status" value="1"/>
</dbReference>
<organism evidence="2 3">
    <name type="scientific">Mucilaginibacter pedocola</name>
    <dbReference type="NCBI Taxonomy" id="1792845"/>
    <lineage>
        <taxon>Bacteria</taxon>
        <taxon>Pseudomonadati</taxon>
        <taxon>Bacteroidota</taxon>
        <taxon>Sphingobacteriia</taxon>
        <taxon>Sphingobacteriales</taxon>
        <taxon>Sphingobacteriaceae</taxon>
        <taxon>Mucilaginibacter</taxon>
    </lineage>
</organism>
<reference evidence="2 3" key="1">
    <citation type="submission" date="2016-07" db="EMBL/GenBank/DDBJ databases">
        <title>Genomic analysis of zinc-resistant bacterium Mucilaginibacter pedocola TBZ30.</title>
        <authorList>
            <person name="Huang J."/>
            <person name="Tang J."/>
        </authorList>
    </citation>
    <scope>NUCLEOTIDE SEQUENCE [LARGE SCALE GENOMIC DNA]</scope>
    <source>
        <strain evidence="2 3">TBZ30</strain>
    </source>
</reference>
<dbReference type="Proteomes" id="UP000189739">
    <property type="component" value="Unassembled WGS sequence"/>
</dbReference>
<proteinExistence type="predicted"/>
<name>A0A1S9PKF0_9SPHI</name>
<sequence length="191" mass="22125">MFHYILANFAIHVQLNDAETARLVSVLQHHVVEKNDSLLQPGSVCRHVWFVNKGCLRVFNRDKDGEEHNVLFCPENWWASDMASFSNHAPAYYGISALETTEVFAITYQALEQLYVDVPKLERFFRILSQNGLSLFQYRLNANLSKTAEERYALFQKQYPGLEQRIAQKHIASYLGITPVFLSMLRNRAVR</sequence>
<protein>
    <submittedName>
        <fullName evidence="2">Crp/Fnr family transcriptional regulator</fullName>
    </submittedName>
</protein>
<dbReference type="STRING" id="1792845.BC343_20900"/>
<dbReference type="Pfam" id="PF00027">
    <property type="entry name" value="cNMP_binding"/>
    <property type="match status" value="1"/>
</dbReference>
<evidence type="ECO:0000259" key="1">
    <source>
        <dbReference type="PROSITE" id="PS50042"/>
    </source>
</evidence>
<evidence type="ECO:0000313" key="3">
    <source>
        <dbReference type="Proteomes" id="UP000189739"/>
    </source>
</evidence>
<dbReference type="OrthoDB" id="9152304at2"/>
<dbReference type="EMBL" id="MBTF01000002">
    <property type="protein sequence ID" value="OOQ61427.1"/>
    <property type="molecule type" value="Genomic_DNA"/>
</dbReference>
<dbReference type="SUPFAM" id="SSF51206">
    <property type="entry name" value="cAMP-binding domain-like"/>
    <property type="match status" value="1"/>
</dbReference>
<dbReference type="InterPro" id="IPR018490">
    <property type="entry name" value="cNMP-bd_dom_sf"/>
</dbReference>
<keyword evidence="3" id="KW-1185">Reference proteome</keyword>
<gene>
    <name evidence="2" type="ORF">BC343_20900</name>
</gene>
<dbReference type="InterPro" id="IPR014710">
    <property type="entry name" value="RmlC-like_jellyroll"/>
</dbReference>
<dbReference type="RefSeq" id="WP_078346714.1">
    <property type="nucleotide sequence ID" value="NZ_MBTF01000002.1"/>
</dbReference>
<dbReference type="AlphaFoldDB" id="A0A1S9PKF0"/>
<comment type="caution">
    <text evidence="2">The sequence shown here is derived from an EMBL/GenBank/DDBJ whole genome shotgun (WGS) entry which is preliminary data.</text>
</comment>
<dbReference type="PROSITE" id="PS50042">
    <property type="entry name" value="CNMP_BINDING_3"/>
    <property type="match status" value="1"/>
</dbReference>
<dbReference type="SMART" id="SM00100">
    <property type="entry name" value="cNMP"/>
    <property type="match status" value="1"/>
</dbReference>